<dbReference type="InterPro" id="IPR000792">
    <property type="entry name" value="Tscrpt_reg_LuxR_C"/>
</dbReference>
<keyword evidence="4" id="KW-1185">Reference proteome</keyword>
<dbReference type="SUPFAM" id="SSF46894">
    <property type="entry name" value="C-terminal effector domain of the bipartite response regulators"/>
    <property type="match status" value="1"/>
</dbReference>
<feature type="domain" description="HTH luxR-type" evidence="2">
    <location>
        <begin position="116"/>
        <end position="181"/>
    </location>
</feature>
<dbReference type="PROSITE" id="PS50043">
    <property type="entry name" value="HTH_LUXR_2"/>
    <property type="match status" value="1"/>
</dbReference>
<dbReference type="InterPro" id="IPR036388">
    <property type="entry name" value="WH-like_DNA-bd_sf"/>
</dbReference>
<dbReference type="PRINTS" id="PR00038">
    <property type="entry name" value="HTHLUXR"/>
</dbReference>
<keyword evidence="1" id="KW-0238">DNA-binding</keyword>
<dbReference type="Pfam" id="PF00196">
    <property type="entry name" value="GerE"/>
    <property type="match status" value="1"/>
</dbReference>
<evidence type="ECO:0000313" key="3">
    <source>
        <dbReference type="EMBL" id="OMQ22872.1"/>
    </source>
</evidence>
<evidence type="ECO:0000256" key="1">
    <source>
        <dbReference type="ARBA" id="ARBA00023125"/>
    </source>
</evidence>
<dbReference type="GO" id="GO:0006355">
    <property type="term" value="P:regulation of DNA-templated transcription"/>
    <property type="evidence" value="ECO:0007669"/>
    <property type="project" value="InterPro"/>
</dbReference>
<sequence length="185" mass="21059">MKIKILIADDDKYFTLGLQYLLADYFKEKAINVEFDKTINPHTHYFMAFVDAEKLAHYRYVKTMINADTIFMIQSDSGIMSADGGDNLERIPRSHSASAVLAQIDAAYVPPAVRPCVESTMELTQREKTVLAYYSNGYTNIQIGRLLGIHQKTVSAHKVKAMTKYNFKHKGDFRCWLIANSGHKE</sequence>
<dbReference type="SMART" id="SM00421">
    <property type="entry name" value="HTH_LUXR"/>
    <property type="match status" value="1"/>
</dbReference>
<name>A0A1S8CIR4_9GAMM</name>
<dbReference type="EMBL" id="MOXD01000005">
    <property type="protein sequence ID" value="OMQ22872.1"/>
    <property type="molecule type" value="Genomic_DNA"/>
</dbReference>
<proteinExistence type="predicted"/>
<accession>A0A1S8CIR4</accession>
<evidence type="ECO:0000313" key="4">
    <source>
        <dbReference type="Proteomes" id="UP000216021"/>
    </source>
</evidence>
<dbReference type="Proteomes" id="UP000216021">
    <property type="component" value="Unassembled WGS sequence"/>
</dbReference>
<dbReference type="STRING" id="2034155.BMI79_10550"/>
<dbReference type="CDD" id="cd06170">
    <property type="entry name" value="LuxR_C_like"/>
    <property type="match status" value="1"/>
</dbReference>
<dbReference type="OrthoDB" id="6494773at2"/>
<comment type="caution">
    <text evidence="3">The sequence shown here is derived from an EMBL/GenBank/DDBJ whole genome shotgun (WGS) entry which is preliminary data.</text>
</comment>
<dbReference type="RefSeq" id="WP_076942160.1">
    <property type="nucleotide sequence ID" value="NZ_MOXD01000005.1"/>
</dbReference>
<reference evidence="3 4" key="1">
    <citation type="submission" date="2016-11" db="EMBL/GenBank/DDBJ databases">
        <title>Rahnella oryzae sp. nov., isolated from rice root.</title>
        <authorList>
            <person name="Zhang X.-X."/>
            <person name="Zhang J."/>
        </authorList>
    </citation>
    <scope>NUCLEOTIDE SEQUENCE [LARGE SCALE GENOMIC DNA]</scope>
    <source>
        <strain evidence="3 4">J11-6</strain>
    </source>
</reference>
<dbReference type="Gene3D" id="1.10.10.10">
    <property type="entry name" value="Winged helix-like DNA-binding domain superfamily/Winged helix DNA-binding domain"/>
    <property type="match status" value="1"/>
</dbReference>
<gene>
    <name evidence="3" type="ORF">BMI79_10550</name>
</gene>
<evidence type="ECO:0000259" key="2">
    <source>
        <dbReference type="PROSITE" id="PS50043"/>
    </source>
</evidence>
<organism evidence="3 4">
    <name type="scientific">Serratia oryzae</name>
    <dbReference type="NCBI Taxonomy" id="2034155"/>
    <lineage>
        <taxon>Bacteria</taxon>
        <taxon>Pseudomonadati</taxon>
        <taxon>Pseudomonadota</taxon>
        <taxon>Gammaproteobacteria</taxon>
        <taxon>Enterobacterales</taxon>
        <taxon>Yersiniaceae</taxon>
        <taxon>Serratia</taxon>
    </lineage>
</organism>
<protein>
    <recommendedName>
        <fullName evidence="2">HTH luxR-type domain-containing protein</fullName>
    </recommendedName>
</protein>
<dbReference type="AlphaFoldDB" id="A0A1S8CIR4"/>
<dbReference type="InterPro" id="IPR016032">
    <property type="entry name" value="Sig_transdc_resp-reg_C-effctor"/>
</dbReference>
<dbReference type="GO" id="GO:0003677">
    <property type="term" value="F:DNA binding"/>
    <property type="evidence" value="ECO:0007669"/>
    <property type="project" value="UniProtKB-KW"/>
</dbReference>